<evidence type="ECO:0000259" key="7">
    <source>
        <dbReference type="Pfam" id="PF01292"/>
    </source>
</evidence>
<name>A0A1H3DB77_ALLWA</name>
<dbReference type="GO" id="GO:0022904">
    <property type="term" value="P:respiratory electron transport chain"/>
    <property type="evidence" value="ECO:0007669"/>
    <property type="project" value="InterPro"/>
</dbReference>
<dbReference type="STRING" id="61595.SAMN05421644_10850"/>
<feature type="transmembrane region" description="Helical" evidence="6">
    <location>
        <begin position="89"/>
        <end position="108"/>
    </location>
</feature>
<dbReference type="InterPro" id="IPR016174">
    <property type="entry name" value="Di-haem_cyt_TM"/>
</dbReference>
<dbReference type="Gene3D" id="1.20.950.20">
    <property type="entry name" value="Transmembrane di-heme cytochromes, Chain C"/>
    <property type="match status" value="1"/>
</dbReference>
<evidence type="ECO:0000256" key="3">
    <source>
        <dbReference type="ARBA" id="ARBA00022692"/>
    </source>
</evidence>
<dbReference type="GO" id="GO:0009055">
    <property type="term" value="F:electron transfer activity"/>
    <property type="evidence" value="ECO:0007669"/>
    <property type="project" value="InterPro"/>
</dbReference>
<comment type="subcellular location">
    <subcellularLocation>
        <location evidence="1">Cell membrane</location>
        <topology evidence="1">Multi-pass membrane protein</topology>
    </subcellularLocation>
</comment>
<dbReference type="Proteomes" id="UP000198672">
    <property type="component" value="Unassembled WGS sequence"/>
</dbReference>
<keyword evidence="5 6" id="KW-0472">Membrane</keyword>
<keyword evidence="9" id="KW-1185">Reference proteome</keyword>
<feature type="domain" description="Cytochrome b561 bacterial/Ni-hydrogenase" evidence="7">
    <location>
        <begin position="9"/>
        <end position="176"/>
    </location>
</feature>
<reference evidence="9" key="1">
    <citation type="submission" date="2016-10" db="EMBL/GenBank/DDBJ databases">
        <authorList>
            <person name="Varghese N."/>
            <person name="Submissions S."/>
        </authorList>
    </citation>
    <scope>NUCLEOTIDE SEQUENCE [LARGE SCALE GENOMIC DNA]</scope>
    <source>
        <strain evidence="9">DSM 173</strain>
    </source>
</reference>
<evidence type="ECO:0000313" key="8">
    <source>
        <dbReference type="EMBL" id="SDX63616.1"/>
    </source>
</evidence>
<proteinExistence type="predicted"/>
<evidence type="ECO:0000256" key="1">
    <source>
        <dbReference type="ARBA" id="ARBA00004651"/>
    </source>
</evidence>
<dbReference type="SUPFAM" id="SSF81342">
    <property type="entry name" value="Transmembrane di-heme cytochromes"/>
    <property type="match status" value="1"/>
</dbReference>
<feature type="transmembrane region" description="Helical" evidence="6">
    <location>
        <begin position="44"/>
        <end position="68"/>
    </location>
</feature>
<protein>
    <submittedName>
        <fullName evidence="8">Cytochrome b</fullName>
    </submittedName>
</protein>
<dbReference type="AlphaFoldDB" id="A0A1H3DB77"/>
<evidence type="ECO:0000256" key="2">
    <source>
        <dbReference type="ARBA" id="ARBA00022475"/>
    </source>
</evidence>
<organism evidence="8 9">
    <name type="scientific">Allochromatium warmingii</name>
    <name type="common">Chromatium warmingii</name>
    <dbReference type="NCBI Taxonomy" id="61595"/>
    <lineage>
        <taxon>Bacteria</taxon>
        <taxon>Pseudomonadati</taxon>
        <taxon>Pseudomonadota</taxon>
        <taxon>Gammaproteobacteria</taxon>
        <taxon>Chromatiales</taxon>
        <taxon>Chromatiaceae</taxon>
        <taxon>Allochromatium</taxon>
    </lineage>
</organism>
<dbReference type="RefSeq" id="WP_091332498.1">
    <property type="nucleotide sequence ID" value="NZ_FNOW01000008.1"/>
</dbReference>
<gene>
    <name evidence="8" type="ORF">SAMN05421644_10850</name>
</gene>
<keyword evidence="2" id="KW-1003">Cell membrane</keyword>
<dbReference type="GO" id="GO:0005886">
    <property type="term" value="C:plasma membrane"/>
    <property type="evidence" value="ECO:0007669"/>
    <property type="project" value="UniProtKB-SubCell"/>
</dbReference>
<feature type="transmembrane region" description="Helical" evidence="6">
    <location>
        <begin position="145"/>
        <end position="166"/>
    </location>
</feature>
<dbReference type="InterPro" id="IPR051542">
    <property type="entry name" value="Hydrogenase_cytochrome"/>
</dbReference>
<evidence type="ECO:0000256" key="4">
    <source>
        <dbReference type="ARBA" id="ARBA00022989"/>
    </source>
</evidence>
<keyword evidence="3 6" id="KW-0812">Transmembrane</keyword>
<dbReference type="PANTHER" id="PTHR30485:SF2">
    <property type="entry name" value="BLL0597 PROTEIN"/>
    <property type="match status" value="1"/>
</dbReference>
<dbReference type="PANTHER" id="PTHR30485">
    <property type="entry name" value="NI/FE-HYDROGENASE 1 B-TYPE CYTOCHROME SUBUNIT"/>
    <property type="match status" value="1"/>
</dbReference>
<evidence type="ECO:0000256" key="5">
    <source>
        <dbReference type="ARBA" id="ARBA00023136"/>
    </source>
</evidence>
<dbReference type="Pfam" id="PF01292">
    <property type="entry name" value="Ni_hydr_CYTB"/>
    <property type="match status" value="1"/>
</dbReference>
<evidence type="ECO:0000313" key="9">
    <source>
        <dbReference type="Proteomes" id="UP000198672"/>
    </source>
</evidence>
<accession>A0A1H3DB77</accession>
<dbReference type="InterPro" id="IPR011577">
    <property type="entry name" value="Cyt_b561_bac/Ni-Hgenase"/>
</dbReference>
<dbReference type="EMBL" id="FNOW01000008">
    <property type="protein sequence ID" value="SDX63616.1"/>
    <property type="molecule type" value="Genomic_DNA"/>
</dbReference>
<dbReference type="OrthoDB" id="196472at2"/>
<keyword evidence="4 6" id="KW-1133">Transmembrane helix</keyword>
<dbReference type="GO" id="GO:0020037">
    <property type="term" value="F:heme binding"/>
    <property type="evidence" value="ECO:0007669"/>
    <property type="project" value="TreeGrafter"/>
</dbReference>
<sequence length="232" mass="25382">MQEHRITLWDLPTRLVHWLLVVLVALAFLTGLTGGAWIDWHGWIGLAILGLLVFRLVWGVVGSTYARFSQFVRGPQTILSYLRGRWHGMGHNPLGALSVLALLGLLLLQSLSGLFATDDIAFAGPLKSWVSSETSLWLSGLHRQAIWLLGGMIVLHVLATLFYTWVRRDNLLRPMLVGYKLTREPLAYSARGGGPLALLLALVIAAGAVWIAQGGLLPPPPPPPPAESVPDW</sequence>
<evidence type="ECO:0000256" key="6">
    <source>
        <dbReference type="SAM" id="Phobius"/>
    </source>
</evidence>
<feature type="transmembrane region" description="Helical" evidence="6">
    <location>
        <begin position="186"/>
        <end position="212"/>
    </location>
</feature>
<feature type="transmembrane region" description="Helical" evidence="6">
    <location>
        <begin position="15"/>
        <end position="38"/>
    </location>
</feature>